<proteinExistence type="predicted"/>
<reference evidence="1" key="1">
    <citation type="submission" date="2018-05" db="EMBL/GenBank/DDBJ databases">
        <authorList>
            <person name="Lanie J.A."/>
            <person name="Ng W.-L."/>
            <person name="Kazmierczak K.M."/>
            <person name="Andrzejewski T.M."/>
            <person name="Davidsen T.M."/>
            <person name="Wayne K.J."/>
            <person name="Tettelin H."/>
            <person name="Glass J.I."/>
            <person name="Rusch D."/>
            <person name="Podicherti R."/>
            <person name="Tsui H.-C.T."/>
            <person name="Winkler M.E."/>
        </authorList>
    </citation>
    <scope>NUCLEOTIDE SEQUENCE</scope>
</reference>
<organism evidence="1">
    <name type="scientific">marine metagenome</name>
    <dbReference type="NCBI Taxonomy" id="408172"/>
    <lineage>
        <taxon>unclassified sequences</taxon>
        <taxon>metagenomes</taxon>
        <taxon>ecological metagenomes</taxon>
    </lineage>
</organism>
<sequence>MSDAPTGAPTRVDFHFDVICPWAYQTSLWMREVRDRRGLEVDWRFFSLEEVNRVEGKKHPWEREWSYGWSMMRIGALLKRRHPDLNDAWYLRSGTALHVEGRQPHRAEVARDLLVEMDLDPGLVDEALDDPTTHDDVRADHERIVSMGGWGVPTLVFPGVDEDDSRKLFGPVLIDPPTGDAADRLWDLVVGWLEFPHLFEMQRPKTAADLTDVGEVFRPYIEAREWSSVANPTP</sequence>
<name>A0A381UCC9_9ZZZZ</name>
<dbReference type="AlphaFoldDB" id="A0A381UCC9"/>
<evidence type="ECO:0000313" key="1">
    <source>
        <dbReference type="EMBL" id="SVA24263.1"/>
    </source>
</evidence>
<gene>
    <name evidence="1" type="ORF">METZ01_LOCUS77117</name>
</gene>
<dbReference type="InterPro" id="IPR036249">
    <property type="entry name" value="Thioredoxin-like_sf"/>
</dbReference>
<dbReference type="Pfam" id="PF22234">
    <property type="entry name" value="Rv2466c-like"/>
    <property type="match status" value="1"/>
</dbReference>
<accession>A0A381UCC9</accession>
<dbReference type="InterPro" id="IPR053977">
    <property type="entry name" value="Rv2466c-like"/>
</dbReference>
<protein>
    <submittedName>
        <fullName evidence="1">Uncharacterized protein</fullName>
    </submittedName>
</protein>
<dbReference type="SUPFAM" id="SSF52833">
    <property type="entry name" value="Thioredoxin-like"/>
    <property type="match status" value="1"/>
</dbReference>
<dbReference type="Gene3D" id="3.40.30.10">
    <property type="entry name" value="Glutaredoxin"/>
    <property type="match status" value="1"/>
</dbReference>
<dbReference type="EMBL" id="UINC01005901">
    <property type="protein sequence ID" value="SVA24263.1"/>
    <property type="molecule type" value="Genomic_DNA"/>
</dbReference>